<feature type="transmembrane region" description="Helical" evidence="1">
    <location>
        <begin position="16"/>
        <end position="37"/>
    </location>
</feature>
<evidence type="ECO:0000256" key="1">
    <source>
        <dbReference type="SAM" id="Phobius"/>
    </source>
</evidence>
<dbReference type="SMART" id="SM00909">
    <property type="entry name" value="Germane"/>
    <property type="match status" value="1"/>
</dbReference>
<dbReference type="InterPro" id="IPR019606">
    <property type="entry name" value="GerMN"/>
</dbReference>
<dbReference type="Pfam" id="PF10646">
    <property type="entry name" value="Germane"/>
    <property type="match status" value="1"/>
</dbReference>
<evidence type="ECO:0000313" key="3">
    <source>
        <dbReference type="EMBL" id="CCU80506.1"/>
    </source>
</evidence>
<evidence type="ECO:0000313" key="4">
    <source>
        <dbReference type="Proteomes" id="UP000012063"/>
    </source>
</evidence>
<dbReference type="eggNOG" id="COG5401">
    <property type="taxonomic scope" value="Bacteria"/>
</dbReference>
<evidence type="ECO:0000259" key="2">
    <source>
        <dbReference type="SMART" id="SM00909"/>
    </source>
</evidence>
<comment type="caution">
    <text evidence="3">The sequence shown here is derived from an EMBL/GenBank/DDBJ whole genome shotgun (WGS) entry which is preliminary data.</text>
</comment>
<dbReference type="EMBL" id="CAUI01000023">
    <property type="protein sequence ID" value="CCU80506.1"/>
    <property type="molecule type" value="Genomic_DNA"/>
</dbReference>
<dbReference type="Proteomes" id="UP000012063">
    <property type="component" value="Unassembled WGS sequence"/>
</dbReference>
<dbReference type="RefSeq" id="WP_005489779.1">
    <property type="nucleotide sequence ID" value="NZ_CAUI01000023.1"/>
</dbReference>
<proteinExistence type="predicted"/>
<keyword evidence="1" id="KW-0812">Transmembrane</keyword>
<feature type="domain" description="GerMN" evidence="2">
    <location>
        <begin position="72"/>
        <end position="160"/>
    </location>
</feature>
<accession>M5E1Z8</accession>
<dbReference type="InParanoid" id="M5E1Z8"/>
<sequence length="179" mass="20681">MAAKKKKITGDKKRKLLLVLRILLLTAALLYLFFFFYNNYFVENKAKLYFSSVDANYLKVEERVLDEKGDLYLQLFKELKAGPTEKELVRTIPEESKLLDYQIEGNNLKLNFSLELRNNHWGGSTGELMTIYSIVNTYTSLDEVESVKILLEGEEVETLVGHLDLSQPLMYNQKLTVSN</sequence>
<dbReference type="OrthoDB" id="9809406at2"/>
<keyword evidence="4" id="KW-1185">Reference proteome</keyword>
<reference evidence="4" key="1">
    <citation type="journal article" date="2013" name="Genome Announc.">
        <title>Genome Sequence of Halanaerobium saccharolyticum subsp. saccharolyticum Strain DSM 6643T, a Halophilic Hydrogen-Producing Bacterium.</title>
        <authorList>
            <person name="Kivisto A."/>
            <person name="Larjo A."/>
            <person name="Ciranna A."/>
            <person name="Santala V."/>
            <person name="Roos C."/>
            <person name="Karp M."/>
        </authorList>
    </citation>
    <scope>NUCLEOTIDE SEQUENCE [LARGE SCALE GENOMIC DNA]</scope>
    <source>
        <strain evidence="4">DSM 6643</strain>
    </source>
</reference>
<keyword evidence="1" id="KW-1133">Transmembrane helix</keyword>
<protein>
    <submittedName>
        <fullName evidence="3">Spore germination protein-like</fullName>
    </submittedName>
</protein>
<gene>
    <name evidence="3" type="ORF">HSACCH_02091</name>
</gene>
<dbReference type="AlphaFoldDB" id="M5E1Z8"/>
<name>M5E1Z8_9FIRM</name>
<organism evidence="3 4">
    <name type="scientific">Halanaerobium saccharolyticum subsp. saccharolyticum DSM 6643</name>
    <dbReference type="NCBI Taxonomy" id="1293054"/>
    <lineage>
        <taxon>Bacteria</taxon>
        <taxon>Bacillati</taxon>
        <taxon>Bacillota</taxon>
        <taxon>Clostridia</taxon>
        <taxon>Halanaerobiales</taxon>
        <taxon>Halanaerobiaceae</taxon>
        <taxon>Halanaerobium</taxon>
    </lineage>
</organism>
<keyword evidence="1" id="KW-0472">Membrane</keyword>
<dbReference type="STRING" id="1293054.HSACCH_02091"/>